<dbReference type="Proteomes" id="UP001341840">
    <property type="component" value="Unassembled WGS sequence"/>
</dbReference>
<evidence type="ECO:0000313" key="3">
    <source>
        <dbReference type="EMBL" id="MED6213161.1"/>
    </source>
</evidence>
<accession>A0ABU6YUM4</accession>
<sequence length="328" mass="36405">MDKQSRFDRLRAKMAAVEVPLGASSGTVKPRKKTPVTTSLKPISLEKEEGDKEDPCTDLKQKKRKRKDLESISGESALGADSSWEHKVNPIDRAFPVGYDFRAAIDSGLTQGPTREILGPMPPEQLLGTAQFLAYKLTAGLQVGIENAFAVKVGLEKELAATKDQVDVLTAGRDSTLAAPLLTAKINSLTEELKLAESEHFFGLAGMKEVEEGAKAQAVELQSYRSTLEQERKKVEAEAEGAGEFEVAAVYWRKEWKGLADETEEMVQETFDILMDQVRHLNPAIDYLMITLDTRWDPKAKRIYNPKDEVQEQSKLSVEDQPELVVDA</sequence>
<organism evidence="3 4">
    <name type="scientific">Stylosanthes scabra</name>
    <dbReference type="NCBI Taxonomy" id="79078"/>
    <lineage>
        <taxon>Eukaryota</taxon>
        <taxon>Viridiplantae</taxon>
        <taxon>Streptophyta</taxon>
        <taxon>Embryophyta</taxon>
        <taxon>Tracheophyta</taxon>
        <taxon>Spermatophyta</taxon>
        <taxon>Magnoliopsida</taxon>
        <taxon>eudicotyledons</taxon>
        <taxon>Gunneridae</taxon>
        <taxon>Pentapetalae</taxon>
        <taxon>rosids</taxon>
        <taxon>fabids</taxon>
        <taxon>Fabales</taxon>
        <taxon>Fabaceae</taxon>
        <taxon>Papilionoideae</taxon>
        <taxon>50 kb inversion clade</taxon>
        <taxon>dalbergioids sensu lato</taxon>
        <taxon>Dalbergieae</taxon>
        <taxon>Pterocarpus clade</taxon>
        <taxon>Stylosanthes</taxon>
    </lineage>
</organism>
<evidence type="ECO:0000256" key="2">
    <source>
        <dbReference type="SAM" id="MobiDB-lite"/>
    </source>
</evidence>
<reference evidence="3 4" key="1">
    <citation type="journal article" date="2023" name="Plants (Basel)">
        <title>Bridging the Gap: Combining Genomics and Transcriptomics Approaches to Understand Stylosanthes scabra, an Orphan Legume from the Brazilian Caatinga.</title>
        <authorList>
            <person name="Ferreira-Neto J.R.C."/>
            <person name="da Silva M.D."/>
            <person name="Binneck E."/>
            <person name="de Melo N.F."/>
            <person name="da Silva R.H."/>
            <person name="de Melo A.L.T.M."/>
            <person name="Pandolfi V."/>
            <person name="Bustamante F.O."/>
            <person name="Brasileiro-Vidal A.C."/>
            <person name="Benko-Iseppon A.M."/>
        </authorList>
    </citation>
    <scope>NUCLEOTIDE SEQUENCE [LARGE SCALE GENOMIC DNA]</scope>
    <source>
        <tissue evidence="3">Leaves</tissue>
    </source>
</reference>
<name>A0ABU6YUM4_9FABA</name>
<feature type="compositionally biased region" description="Basic and acidic residues" evidence="2">
    <location>
        <begin position="1"/>
        <end position="11"/>
    </location>
</feature>
<comment type="caution">
    <text evidence="3">The sequence shown here is derived from an EMBL/GenBank/DDBJ whole genome shotgun (WGS) entry which is preliminary data.</text>
</comment>
<feature type="region of interest" description="Disordered" evidence="2">
    <location>
        <begin position="307"/>
        <end position="328"/>
    </location>
</feature>
<protein>
    <submittedName>
        <fullName evidence="3">Uncharacterized protein</fullName>
    </submittedName>
</protein>
<keyword evidence="4" id="KW-1185">Reference proteome</keyword>
<evidence type="ECO:0000256" key="1">
    <source>
        <dbReference type="SAM" id="Coils"/>
    </source>
</evidence>
<feature type="coiled-coil region" evidence="1">
    <location>
        <begin position="179"/>
        <end position="238"/>
    </location>
</feature>
<feature type="compositionally biased region" description="Basic and acidic residues" evidence="2">
    <location>
        <begin position="44"/>
        <end position="60"/>
    </location>
</feature>
<evidence type="ECO:0000313" key="4">
    <source>
        <dbReference type="Proteomes" id="UP001341840"/>
    </source>
</evidence>
<proteinExistence type="predicted"/>
<gene>
    <name evidence="3" type="ORF">PIB30_090581</name>
</gene>
<dbReference type="EMBL" id="JASCZI010243414">
    <property type="protein sequence ID" value="MED6213161.1"/>
    <property type="molecule type" value="Genomic_DNA"/>
</dbReference>
<feature type="region of interest" description="Disordered" evidence="2">
    <location>
        <begin position="1"/>
        <end position="80"/>
    </location>
</feature>
<keyword evidence="1" id="KW-0175">Coiled coil</keyword>